<evidence type="ECO:0000313" key="1">
    <source>
        <dbReference type="EMBL" id="CAB4153874.1"/>
    </source>
</evidence>
<name>A0A6J5N453_9CAUD</name>
<sequence>MKVQITSNVINGNLKRNRSEILETIKSFEGRDVLITFEKPKKKRSNNQNSYYWGIIVPITKQAIKIEWGEVWSSEKVHDFYKMQFNTIEIVNEKTGEVINVPKSTTENTTTDQEKYHSQIREFLKEWFNVEVPLPNEDLTLNL</sequence>
<protein>
    <submittedName>
        <fullName evidence="1">Uncharacterized protein</fullName>
    </submittedName>
</protein>
<gene>
    <name evidence="1" type="ORF">UFOVP638_33</name>
</gene>
<reference evidence="1" key="1">
    <citation type="submission" date="2020-04" db="EMBL/GenBank/DDBJ databases">
        <authorList>
            <person name="Chiriac C."/>
            <person name="Salcher M."/>
            <person name="Ghai R."/>
            <person name="Kavagutti S V."/>
        </authorList>
    </citation>
    <scope>NUCLEOTIDE SEQUENCE</scope>
</reference>
<dbReference type="SUPFAM" id="SSF103370">
    <property type="entry name" value="NinB"/>
    <property type="match status" value="1"/>
</dbReference>
<dbReference type="InterPro" id="IPR036619">
    <property type="entry name" value="NinB_sf"/>
</dbReference>
<proteinExistence type="predicted"/>
<organism evidence="1">
    <name type="scientific">uncultured Caudovirales phage</name>
    <dbReference type="NCBI Taxonomy" id="2100421"/>
    <lineage>
        <taxon>Viruses</taxon>
        <taxon>Duplodnaviria</taxon>
        <taxon>Heunggongvirae</taxon>
        <taxon>Uroviricota</taxon>
        <taxon>Caudoviricetes</taxon>
        <taxon>Peduoviridae</taxon>
        <taxon>Maltschvirus</taxon>
        <taxon>Maltschvirus maltsch</taxon>
    </lineage>
</organism>
<dbReference type="EMBL" id="LR796595">
    <property type="protein sequence ID" value="CAB4153874.1"/>
    <property type="molecule type" value="Genomic_DNA"/>
</dbReference>
<accession>A0A6J5N453</accession>
<dbReference type="Gene3D" id="1.10.3790.10">
    <property type="entry name" value="NinB"/>
    <property type="match status" value="1"/>
</dbReference>